<comment type="caution">
    <text evidence="1">The sequence shown here is derived from an EMBL/GenBank/DDBJ whole genome shotgun (WGS) entry which is preliminary data.</text>
</comment>
<gene>
    <name evidence="1" type="ORF">HINF_LOCUS9290</name>
</gene>
<accession>A0ABP1H4V3</accession>
<reference evidence="1 2" key="1">
    <citation type="submission" date="2024-07" db="EMBL/GenBank/DDBJ databases">
        <authorList>
            <person name="Akdeniz Z."/>
        </authorList>
    </citation>
    <scope>NUCLEOTIDE SEQUENCE [LARGE SCALE GENOMIC DNA]</scope>
</reference>
<evidence type="ECO:0000313" key="2">
    <source>
        <dbReference type="Proteomes" id="UP001642409"/>
    </source>
</evidence>
<dbReference type="Proteomes" id="UP001642409">
    <property type="component" value="Unassembled WGS sequence"/>
</dbReference>
<protein>
    <submittedName>
        <fullName evidence="1">Hypothetical_protein</fullName>
    </submittedName>
</protein>
<name>A0ABP1H4V3_9EUKA</name>
<evidence type="ECO:0000313" key="1">
    <source>
        <dbReference type="EMBL" id="CAL5986170.1"/>
    </source>
</evidence>
<sequence length="212" mass="25403">MNQTETVFPNQNFWYSGVQRWSKLSLQTFAQTYFVTQQTGLENIDCFRFKLCSEEYIITPHNSAFGSMNSLFMLCHANYSLEGQCLTANDVVLISRNCRQKKCVCTRFEHFGACHIYEYIYQYIIYCFLELVSMFHSRTKIWVIAIQVIYDMNFNIKCTLYNFKPKLRRKLRTNNQGYEQTYGNCQMAMWNRRDRLKKTIRFTALDISHRNF</sequence>
<dbReference type="EMBL" id="CAXDID020000019">
    <property type="protein sequence ID" value="CAL5986170.1"/>
    <property type="molecule type" value="Genomic_DNA"/>
</dbReference>
<proteinExistence type="predicted"/>
<organism evidence="1 2">
    <name type="scientific">Hexamita inflata</name>
    <dbReference type="NCBI Taxonomy" id="28002"/>
    <lineage>
        <taxon>Eukaryota</taxon>
        <taxon>Metamonada</taxon>
        <taxon>Diplomonadida</taxon>
        <taxon>Hexamitidae</taxon>
        <taxon>Hexamitinae</taxon>
        <taxon>Hexamita</taxon>
    </lineage>
</organism>
<keyword evidence="2" id="KW-1185">Reference proteome</keyword>